<evidence type="ECO:0000256" key="7">
    <source>
        <dbReference type="SAM" id="Phobius"/>
    </source>
</evidence>
<feature type="transmembrane region" description="Helical" evidence="7">
    <location>
        <begin position="163"/>
        <end position="184"/>
    </location>
</feature>
<dbReference type="AlphaFoldDB" id="A0A3R8RCI0"/>
<dbReference type="PANTHER" id="PTHR23513">
    <property type="entry name" value="INTEGRAL MEMBRANE EFFLUX PROTEIN-RELATED"/>
    <property type="match status" value="1"/>
</dbReference>
<accession>A0A3R8RCI0</accession>
<dbReference type="CDD" id="cd06173">
    <property type="entry name" value="MFS_MefA_like"/>
    <property type="match status" value="1"/>
</dbReference>
<evidence type="ECO:0000256" key="6">
    <source>
        <dbReference type="SAM" id="MobiDB-lite"/>
    </source>
</evidence>
<feature type="transmembrane region" description="Helical" evidence="7">
    <location>
        <begin position="368"/>
        <end position="389"/>
    </location>
</feature>
<dbReference type="PANTHER" id="PTHR23513:SF11">
    <property type="entry name" value="STAPHYLOFERRIN A TRANSPORTER"/>
    <property type="match status" value="1"/>
</dbReference>
<feature type="transmembrane region" description="Helical" evidence="7">
    <location>
        <begin position="302"/>
        <end position="322"/>
    </location>
</feature>
<name>A0A3R8RCI0_9ACTN</name>
<dbReference type="Gene3D" id="1.20.1250.20">
    <property type="entry name" value="MFS general substrate transporter like domains"/>
    <property type="match status" value="1"/>
</dbReference>
<keyword evidence="4 7" id="KW-1133">Transmembrane helix</keyword>
<organism evidence="8 9">
    <name type="scientific">Streptomyces griseofuscus</name>
    <dbReference type="NCBI Taxonomy" id="146922"/>
    <lineage>
        <taxon>Bacteria</taxon>
        <taxon>Bacillati</taxon>
        <taxon>Actinomycetota</taxon>
        <taxon>Actinomycetes</taxon>
        <taxon>Kitasatosporales</taxon>
        <taxon>Streptomycetaceae</taxon>
        <taxon>Streptomyces</taxon>
    </lineage>
</organism>
<feature type="transmembrane region" description="Helical" evidence="7">
    <location>
        <begin position="395"/>
        <end position="415"/>
    </location>
</feature>
<evidence type="ECO:0000313" key="9">
    <source>
        <dbReference type="Proteomes" id="UP000276379"/>
    </source>
</evidence>
<dbReference type="InterPro" id="IPR036259">
    <property type="entry name" value="MFS_trans_sf"/>
</dbReference>
<evidence type="ECO:0000256" key="3">
    <source>
        <dbReference type="ARBA" id="ARBA00022692"/>
    </source>
</evidence>
<feature type="transmembrane region" description="Helical" evidence="7">
    <location>
        <begin position="62"/>
        <end position="87"/>
    </location>
</feature>
<dbReference type="GO" id="GO:0005886">
    <property type="term" value="C:plasma membrane"/>
    <property type="evidence" value="ECO:0007669"/>
    <property type="project" value="UniProtKB-SubCell"/>
</dbReference>
<gene>
    <name evidence="8" type="ORF">CQW44_16590</name>
</gene>
<reference evidence="8 9" key="1">
    <citation type="submission" date="2017-10" db="EMBL/GenBank/DDBJ databases">
        <title>Draft genome of actinobacteria isolated from guarana (Paullinia cupana (Mart.) Ducke.</title>
        <authorList>
            <person name="Siqueira K.A."/>
            <person name="Liotti R.G."/>
            <person name="Mendes T.A."/>
            <person name="Soares M.A."/>
        </authorList>
    </citation>
    <scope>NUCLEOTIDE SEQUENCE [LARGE SCALE GENOMIC DNA]</scope>
    <source>
        <strain evidence="8 9">199</strain>
    </source>
</reference>
<feature type="transmembrane region" description="Helical" evidence="7">
    <location>
        <begin position="240"/>
        <end position="262"/>
    </location>
</feature>
<keyword evidence="2" id="KW-1003">Cell membrane</keyword>
<feature type="transmembrane region" description="Helical" evidence="7">
    <location>
        <begin position="328"/>
        <end position="347"/>
    </location>
</feature>
<dbReference type="Proteomes" id="UP000276379">
    <property type="component" value="Unassembled WGS sequence"/>
</dbReference>
<comment type="subcellular location">
    <subcellularLocation>
        <location evidence="1">Cell membrane</location>
        <topology evidence="1">Multi-pass membrane protein</topology>
    </subcellularLocation>
</comment>
<evidence type="ECO:0000256" key="5">
    <source>
        <dbReference type="ARBA" id="ARBA00023136"/>
    </source>
</evidence>
<evidence type="ECO:0000256" key="1">
    <source>
        <dbReference type="ARBA" id="ARBA00004651"/>
    </source>
</evidence>
<evidence type="ECO:0000256" key="2">
    <source>
        <dbReference type="ARBA" id="ARBA00022475"/>
    </source>
</evidence>
<feature type="transmembrane region" description="Helical" evidence="7">
    <location>
        <begin position="274"/>
        <end position="295"/>
    </location>
</feature>
<evidence type="ECO:0000256" key="4">
    <source>
        <dbReference type="ARBA" id="ARBA00022989"/>
    </source>
</evidence>
<keyword evidence="3 7" id="KW-0812">Transmembrane</keyword>
<dbReference type="SUPFAM" id="SSF103473">
    <property type="entry name" value="MFS general substrate transporter"/>
    <property type="match status" value="1"/>
</dbReference>
<feature type="transmembrane region" description="Helical" evidence="7">
    <location>
        <begin position="34"/>
        <end position="56"/>
    </location>
</feature>
<keyword evidence="9" id="KW-1185">Reference proteome</keyword>
<feature type="region of interest" description="Disordered" evidence="6">
    <location>
        <begin position="1"/>
        <end position="21"/>
    </location>
</feature>
<dbReference type="Pfam" id="PF07690">
    <property type="entry name" value="MFS_1"/>
    <property type="match status" value="1"/>
</dbReference>
<dbReference type="GO" id="GO:0022857">
    <property type="term" value="F:transmembrane transporter activity"/>
    <property type="evidence" value="ECO:0007669"/>
    <property type="project" value="InterPro"/>
</dbReference>
<evidence type="ECO:0000313" key="8">
    <source>
        <dbReference type="EMBL" id="RRQ85595.1"/>
    </source>
</evidence>
<comment type="caution">
    <text evidence="8">The sequence shown here is derived from an EMBL/GenBank/DDBJ whole genome shotgun (WGS) entry which is preliminary data.</text>
</comment>
<sequence length="446" mass="45923">MMRRRDHPVAPGTGGRQDAGVTHPLRLRDFRLLFASRTMSTLSDALVPTALSLAVIEVTGSATALAVVLGCALGARLLALPVAGVVADRYNTRWVAFGADLTRVATQALVAVQLIGGHPSIPLIATAQAVAGVASAVSLPNLAPLVTRAVPGPGPERQKANSLMGVAKSISQLAGPALAGALIWAAGIGWVFVLDSAAFAVSATMLLLVRLNRDGPPPGARRAILAGLVEGWAEVRARDWYWISLIAHATWNFAANILLTLGPLVAVTRLGGQGTWIAVTQVGGIGLLAGSLLAGRARPRRPILAGNLVLASYAVPLTLFAIGAPVPVLVAGYGVAMAGLGFLNPTWQTAVQTAVPQRVLARVSSYDWLVSLAAQPLGVILAPIALRAWGARLPFALTAVLVATVCVAAALAPGVRNLRLEQPADTPVDGPRSLCEPAPDEATGTP</sequence>
<feature type="region of interest" description="Disordered" evidence="6">
    <location>
        <begin position="422"/>
        <end position="446"/>
    </location>
</feature>
<proteinExistence type="predicted"/>
<dbReference type="EMBL" id="PDES01000007">
    <property type="protein sequence ID" value="RRQ85595.1"/>
    <property type="molecule type" value="Genomic_DNA"/>
</dbReference>
<dbReference type="InterPro" id="IPR011701">
    <property type="entry name" value="MFS"/>
</dbReference>
<protein>
    <submittedName>
        <fullName evidence="8">MFS transporter</fullName>
    </submittedName>
</protein>
<keyword evidence="5 7" id="KW-0472">Membrane</keyword>